<proteinExistence type="predicted"/>
<dbReference type="Proteomes" id="UP000514704">
    <property type="component" value="Chromosome"/>
</dbReference>
<evidence type="ECO:0000313" key="3">
    <source>
        <dbReference type="Proteomes" id="UP000514704"/>
    </source>
</evidence>
<protein>
    <submittedName>
        <fullName evidence="2">Uncharacterized protein</fullName>
    </submittedName>
</protein>
<keyword evidence="3" id="KW-1185">Reference proteome</keyword>
<name>A0A7D7Y4B1_9MOLU</name>
<dbReference type="EMBL" id="CP059674">
    <property type="protein sequence ID" value="QMT98257.1"/>
    <property type="molecule type" value="Genomic_DNA"/>
</dbReference>
<feature type="transmembrane region" description="Helical" evidence="1">
    <location>
        <begin position="7"/>
        <end position="29"/>
    </location>
</feature>
<keyword evidence="1" id="KW-1133">Transmembrane helix</keyword>
<gene>
    <name evidence="2" type="ORF">H3143_01980</name>
</gene>
<evidence type="ECO:0000313" key="2">
    <source>
        <dbReference type="EMBL" id="QMT98257.1"/>
    </source>
</evidence>
<dbReference type="AlphaFoldDB" id="A0A7D7Y4B1"/>
<sequence>MYQLKRFIFRLFLLLISLVLITTINLNFYQSKTVINKDYEQALKSEKLVEYSNPSTRKNNGYIFNGNYNVNRTISRDYYYTYNNAFLAKRIIQRRRQQLAIWGGPGNFDNFFTNNKDTFTGYAFYNSRNPFPSGLTDREPGLTQYIASPSQIRMRSLNSYSDLLNLPTSSFNKNYQIILNLRASLNQPTNIFGILNTITKKIEIDPNNLRVNVPITGSINFLNRESYDGDNLIVDHEYGWTDAQTWDWKNYKRNNRINTDFDGRVITGYKNDRKDKLALNLNYSLTLTSNNKLRIDLNPVLTTINDGNQNRYAFNGEAINFSLSSIEVKPVGWNIIEPSTLRSSIDRIFNTTITGQVNNEPVLSRNQTAINNLVNTRINQNANLLGYYLQSNYNNWFRWSLNKFNDTNNTVDVNFMYKPFYTTSSDGWERYTKRIRVNLSSTAQFTTRKFAENVWERLLINNSKLSYNPNTGLSIIPQIDLNNNNPWRALNQQPYPQNPNQRVEFPDFGTWIINSNTRLEYYSLPGINEDVKVNDQTLDSLDGKYSFLIFDPATKSKNEAGESNEYTIEIYGNKNGSYSLLFKIKFIIKALYPNTNISYRNWDPSKYPLDQWQASWIRKPSNDDPNPDFMPNINEKSGLAEQIVWVYNKNNKKISPFDISTNGYNHLTFPDPIDSDGKLLYDLSPYVDSRTNNLIDPSKLNVSVDIINQVGNGFIAKGVISPKGIDQNFSDNNKTIYRNNAYSDLSIDNNNINLSNNSNRLDYLDKKGIYKYSTYDSTSKLYGSTYVVIGDDVGKNQTFSQYINGINNNENIVIPLWESIQGSYLASYLREVVKS</sequence>
<keyword evidence="1" id="KW-0472">Membrane</keyword>
<keyword evidence="1" id="KW-0812">Transmembrane</keyword>
<dbReference type="KEGG" id="mtuy:H3143_01980"/>
<dbReference type="RefSeq" id="WP_182078544.1">
    <property type="nucleotide sequence ID" value="NZ_CP059674.1"/>
</dbReference>
<accession>A0A7D7Y4B1</accession>
<organism evidence="2 3">
    <name type="scientific">Mycoplasma tullyi</name>
    <dbReference type="NCBI Taxonomy" id="1612150"/>
    <lineage>
        <taxon>Bacteria</taxon>
        <taxon>Bacillati</taxon>
        <taxon>Mycoplasmatota</taxon>
        <taxon>Mollicutes</taxon>
        <taxon>Mycoplasmataceae</taxon>
        <taxon>Mycoplasma</taxon>
    </lineage>
</organism>
<evidence type="ECO:0000256" key="1">
    <source>
        <dbReference type="SAM" id="Phobius"/>
    </source>
</evidence>
<reference evidence="2 3" key="1">
    <citation type="journal article" date="2017" name="Int. J. Syst. Evol. Microbiol.">
        <title>Mycoplasma tullyi sp. nov., isolated from penguins of the genus Spheniscus.</title>
        <authorList>
            <person name="Yavari C.A."/>
            <person name="Ramirez A.S."/>
            <person name="Nicholas R.A.J."/>
            <person name="Radford A.D."/>
            <person name="Darby A.C."/>
            <person name="Bradbury J.M."/>
        </authorList>
    </citation>
    <scope>NUCLEOTIDE SEQUENCE [LARGE SCALE GENOMIC DNA]</scope>
    <source>
        <strain evidence="2 3">56A97T</strain>
    </source>
</reference>